<sequence length="250" mass="29310">MISLFRKIRQKLLSQNRITQYLAYAIGEIFLVVIGIFIAIQANNWNMARIEQRELTFELKKLTENLKQDISGLNGVIKSNHSITSNLDSSLIILKRPKGYPKDYFLQKFFSINQTVKFNPSKISFNNLYSTGKLQAIKNQALIDSLFQYYNFEYYMATEEAIINHTRDVIRPFLMEFDFLTINQANTQNHDDETAYSFELKSLEDYAGEVRIINGIRFKIFLHSNLDDYYKSKLAYAEKLIAQINEEIKY</sequence>
<keyword evidence="1" id="KW-0472">Membrane</keyword>
<evidence type="ECO:0000313" key="3">
    <source>
        <dbReference type="Proteomes" id="UP000236736"/>
    </source>
</evidence>
<organism evidence="2 3">
    <name type="scientific">Algoriphagus boritolerans DSM 17298 = JCM 18970</name>
    <dbReference type="NCBI Taxonomy" id="1120964"/>
    <lineage>
        <taxon>Bacteria</taxon>
        <taxon>Pseudomonadati</taxon>
        <taxon>Bacteroidota</taxon>
        <taxon>Cytophagia</taxon>
        <taxon>Cytophagales</taxon>
        <taxon>Cyclobacteriaceae</taxon>
        <taxon>Algoriphagus</taxon>
    </lineage>
</organism>
<evidence type="ECO:0000313" key="2">
    <source>
        <dbReference type="EMBL" id="SEF84866.1"/>
    </source>
</evidence>
<dbReference type="EMBL" id="FNVR01000006">
    <property type="protein sequence ID" value="SEF84866.1"/>
    <property type="molecule type" value="Genomic_DNA"/>
</dbReference>
<feature type="transmembrane region" description="Helical" evidence="1">
    <location>
        <begin position="21"/>
        <end position="40"/>
    </location>
</feature>
<dbReference type="STRING" id="1120964.GCA_001313265_06609"/>
<proteinExistence type="predicted"/>
<name>A0A1H5VCP5_9BACT</name>
<dbReference type="AlphaFoldDB" id="A0A1H5VCP5"/>
<keyword evidence="3" id="KW-1185">Reference proteome</keyword>
<reference evidence="3" key="1">
    <citation type="submission" date="2016-10" db="EMBL/GenBank/DDBJ databases">
        <authorList>
            <person name="Varghese N."/>
            <person name="Submissions S."/>
        </authorList>
    </citation>
    <scope>NUCLEOTIDE SEQUENCE [LARGE SCALE GENOMIC DNA]</scope>
    <source>
        <strain evidence="3">DSM 17298</strain>
    </source>
</reference>
<gene>
    <name evidence="2" type="ORF">SAMN03080598_01646</name>
</gene>
<dbReference type="OrthoDB" id="820591at2"/>
<dbReference type="Pfam" id="PF19578">
    <property type="entry name" value="DUF6090"/>
    <property type="match status" value="1"/>
</dbReference>
<dbReference type="RefSeq" id="WP_103924317.1">
    <property type="nucleotide sequence ID" value="NZ_FNVR01000006.1"/>
</dbReference>
<protein>
    <submittedName>
        <fullName evidence="2">Uncharacterized protein</fullName>
    </submittedName>
</protein>
<accession>A0A1H5VCP5</accession>
<dbReference type="InterPro" id="IPR045749">
    <property type="entry name" value="DUF6090"/>
</dbReference>
<dbReference type="Proteomes" id="UP000236736">
    <property type="component" value="Unassembled WGS sequence"/>
</dbReference>
<evidence type="ECO:0000256" key="1">
    <source>
        <dbReference type="SAM" id="Phobius"/>
    </source>
</evidence>
<keyword evidence="1" id="KW-0812">Transmembrane</keyword>
<keyword evidence="1" id="KW-1133">Transmembrane helix</keyword>